<gene>
    <name evidence="2" type="ORF">L2K70_13915</name>
</gene>
<dbReference type="EMBL" id="JAKJHZ010000009">
    <property type="protein sequence ID" value="MCF6378705.1"/>
    <property type="molecule type" value="Genomic_DNA"/>
</dbReference>
<protein>
    <submittedName>
        <fullName evidence="2">Dienelactone hydrolase family protein</fullName>
    </submittedName>
</protein>
<dbReference type="PANTHER" id="PTHR46623">
    <property type="entry name" value="CARBOXYMETHYLENEBUTENOLIDASE-RELATED"/>
    <property type="match status" value="1"/>
</dbReference>
<evidence type="ECO:0000313" key="2">
    <source>
        <dbReference type="EMBL" id="MCF6378705.1"/>
    </source>
</evidence>
<organism evidence="2 3">
    <name type="scientific">Nocardioides potassii</name>
    <dbReference type="NCBI Taxonomy" id="2911371"/>
    <lineage>
        <taxon>Bacteria</taxon>
        <taxon>Bacillati</taxon>
        <taxon>Actinomycetota</taxon>
        <taxon>Actinomycetes</taxon>
        <taxon>Propionibacteriales</taxon>
        <taxon>Nocardioidaceae</taxon>
        <taxon>Nocardioides</taxon>
    </lineage>
</organism>
<keyword evidence="3" id="KW-1185">Reference proteome</keyword>
<dbReference type="PANTHER" id="PTHR46623:SF10">
    <property type="entry name" value="CARBOXYMETHYLENEBUTENOLIDASE HOMOLOG"/>
    <property type="match status" value="1"/>
</dbReference>
<reference evidence="2 3" key="1">
    <citation type="submission" date="2022-01" db="EMBL/GenBank/DDBJ databases">
        <title>Nocardioides sp. nov., an actinomycete isolated from mining soil.</title>
        <authorList>
            <person name="Liu L."/>
        </authorList>
    </citation>
    <scope>NUCLEOTIDE SEQUENCE [LARGE SCALE GENOMIC DNA]</scope>
    <source>
        <strain evidence="2 3">KLBMP 9356</strain>
    </source>
</reference>
<dbReference type="RefSeq" id="WP_236402777.1">
    <property type="nucleotide sequence ID" value="NZ_JAKJHZ010000009.1"/>
</dbReference>
<dbReference type="Gene3D" id="3.40.50.1820">
    <property type="entry name" value="alpha/beta hydrolase"/>
    <property type="match status" value="1"/>
</dbReference>
<keyword evidence="2" id="KW-0378">Hydrolase</keyword>
<accession>A0ABS9HBY8</accession>
<dbReference type="InterPro" id="IPR002925">
    <property type="entry name" value="Dienelactn_hydro"/>
</dbReference>
<dbReference type="SUPFAM" id="SSF53474">
    <property type="entry name" value="alpha/beta-Hydrolases"/>
    <property type="match status" value="1"/>
</dbReference>
<dbReference type="InterPro" id="IPR029058">
    <property type="entry name" value="AB_hydrolase_fold"/>
</dbReference>
<evidence type="ECO:0000313" key="3">
    <source>
        <dbReference type="Proteomes" id="UP001201161"/>
    </source>
</evidence>
<sequence length="247" mass="25686">MPTLTLSLPDGDAEAYVAIAPGGGPAPGVLFIVDAIGLRPQIEQMADRIASWGYTVLVPHVFYREGTAAELAPSGDLREPEAREAFMGTAMGRVKALTPDLLARDLPAYLAALRGLPEVTGHRVGVTGYCMGARIAVRAAGLDTGVAAVGGWHGGGLVTDEPESPHLALATARASFAFGHADNDRSMPPEAVAALGEALEAAGLEAVNEVFPGPHGYSMADTSSYDAESAERHFESLQRLLVSTLGR</sequence>
<feature type="domain" description="Dienelactone hydrolase" evidence="1">
    <location>
        <begin position="14"/>
        <end position="241"/>
    </location>
</feature>
<evidence type="ECO:0000259" key="1">
    <source>
        <dbReference type="Pfam" id="PF01738"/>
    </source>
</evidence>
<name>A0ABS9HBY8_9ACTN</name>
<proteinExistence type="predicted"/>
<dbReference type="GO" id="GO:0016787">
    <property type="term" value="F:hydrolase activity"/>
    <property type="evidence" value="ECO:0007669"/>
    <property type="project" value="UniProtKB-KW"/>
</dbReference>
<comment type="caution">
    <text evidence="2">The sequence shown here is derived from an EMBL/GenBank/DDBJ whole genome shotgun (WGS) entry which is preliminary data.</text>
</comment>
<dbReference type="Proteomes" id="UP001201161">
    <property type="component" value="Unassembled WGS sequence"/>
</dbReference>
<dbReference type="InterPro" id="IPR051049">
    <property type="entry name" value="Dienelactone_hydrolase-like"/>
</dbReference>
<dbReference type="Pfam" id="PF01738">
    <property type="entry name" value="DLH"/>
    <property type="match status" value="1"/>
</dbReference>